<dbReference type="CDD" id="cd06150">
    <property type="entry name" value="YjgF_YER057c_UK114_like_2"/>
    <property type="match status" value="1"/>
</dbReference>
<dbReference type="PANTHER" id="PTHR47328">
    <property type="match status" value="1"/>
</dbReference>
<dbReference type="OrthoDB" id="9803101at2"/>
<evidence type="ECO:0000313" key="2">
    <source>
        <dbReference type="Proteomes" id="UP000234530"/>
    </source>
</evidence>
<dbReference type="EMBL" id="CP025430">
    <property type="protein sequence ID" value="AUH65978.1"/>
    <property type="molecule type" value="Genomic_DNA"/>
</dbReference>
<dbReference type="RefSeq" id="WP_101753957.1">
    <property type="nucleotide sequence ID" value="NZ_CP025430.1"/>
</dbReference>
<reference evidence="1 2" key="1">
    <citation type="journal article" date="2013" name="Antonie Van Leeuwenhoek">
        <title>Paracoccus zhejiangensis sp. nov., isolated from activated sludge in wastewater-treatment system.</title>
        <authorList>
            <person name="Wu Z.G."/>
            <person name="Zhang D.F."/>
            <person name="Liu Y.L."/>
            <person name="Wang F."/>
            <person name="Jiang X."/>
            <person name="Li C."/>
            <person name="Li S.P."/>
            <person name="Hong Q."/>
            <person name="Li W.J."/>
        </authorList>
    </citation>
    <scope>NUCLEOTIDE SEQUENCE [LARGE SCALE GENOMIC DNA]</scope>
    <source>
        <strain evidence="1 2">J6</strain>
    </source>
</reference>
<gene>
    <name evidence="1" type="ORF">CX676_18945</name>
</gene>
<proteinExistence type="predicted"/>
<sequence>MTMTHLKPGKRMSEAVCIGDIAFLAGQIPEDLSGDIEAQTREVLDAIDGVMAELGGSKADIASVQVWLSDMDDFAGMNAVWDGWVDPSAPPARATCGVRLARPGMRVEMIAVARLANAARAAS</sequence>
<evidence type="ECO:0000313" key="1">
    <source>
        <dbReference type="EMBL" id="AUH65978.1"/>
    </source>
</evidence>
<dbReference type="InterPro" id="IPR035709">
    <property type="entry name" value="YoaB-like"/>
</dbReference>
<dbReference type="Pfam" id="PF01042">
    <property type="entry name" value="Ribonuc_L-PSP"/>
    <property type="match status" value="1"/>
</dbReference>
<name>A0A2H5F351_9RHOB</name>
<dbReference type="PANTHER" id="PTHR47328:SF1">
    <property type="entry name" value="RUTC FAMILY PROTEIN YOAB"/>
    <property type="match status" value="1"/>
</dbReference>
<keyword evidence="2" id="KW-1185">Reference proteome</keyword>
<accession>A0A2H5F351</accession>
<dbReference type="InterPro" id="IPR035959">
    <property type="entry name" value="RutC-like_sf"/>
</dbReference>
<dbReference type="SUPFAM" id="SSF55298">
    <property type="entry name" value="YjgF-like"/>
    <property type="match status" value="1"/>
</dbReference>
<dbReference type="KEGG" id="pzh:CX676_18945"/>
<protein>
    <recommendedName>
        <fullName evidence="3">RidA family protein</fullName>
    </recommendedName>
</protein>
<dbReference type="AlphaFoldDB" id="A0A2H5F351"/>
<dbReference type="Proteomes" id="UP000234530">
    <property type="component" value="Chromosome"/>
</dbReference>
<evidence type="ECO:0008006" key="3">
    <source>
        <dbReference type="Google" id="ProtNLM"/>
    </source>
</evidence>
<organism evidence="1 2">
    <name type="scientific">Paracoccus zhejiangensis</name>
    <dbReference type="NCBI Taxonomy" id="1077935"/>
    <lineage>
        <taxon>Bacteria</taxon>
        <taxon>Pseudomonadati</taxon>
        <taxon>Pseudomonadota</taxon>
        <taxon>Alphaproteobacteria</taxon>
        <taxon>Rhodobacterales</taxon>
        <taxon>Paracoccaceae</taxon>
        <taxon>Paracoccus</taxon>
    </lineage>
</organism>
<dbReference type="Gene3D" id="3.30.1330.40">
    <property type="entry name" value="RutC-like"/>
    <property type="match status" value="1"/>
</dbReference>
<dbReference type="InterPro" id="IPR006175">
    <property type="entry name" value="YjgF/YER057c/UK114"/>
</dbReference>